<name>A0ABQ7UV77_SOLTU</name>
<evidence type="ECO:0000313" key="3">
    <source>
        <dbReference type="Proteomes" id="UP000826656"/>
    </source>
</evidence>
<proteinExistence type="predicted"/>
<accession>A0ABQ7UV77</accession>
<evidence type="ECO:0000313" key="2">
    <source>
        <dbReference type="EMBL" id="KAH0754660.1"/>
    </source>
</evidence>
<dbReference type="Proteomes" id="UP000826656">
    <property type="component" value="Unassembled WGS sequence"/>
</dbReference>
<reference evidence="2 3" key="1">
    <citation type="journal article" date="2021" name="bioRxiv">
        <title>Chromosome-scale and haplotype-resolved genome assembly of a tetraploid potato cultivar.</title>
        <authorList>
            <person name="Sun H."/>
            <person name="Jiao W.-B."/>
            <person name="Krause K."/>
            <person name="Campoy J.A."/>
            <person name="Goel M."/>
            <person name="Folz-Donahue K."/>
            <person name="Kukat C."/>
            <person name="Huettel B."/>
            <person name="Schneeberger K."/>
        </authorList>
    </citation>
    <scope>NUCLEOTIDE SEQUENCE [LARGE SCALE GENOMIC DNA]</scope>
    <source>
        <strain evidence="2">SolTubOtavaFocal</strain>
        <tissue evidence="2">Leaves</tissue>
    </source>
</reference>
<gene>
    <name evidence="2" type="ORF">KY290_024930</name>
</gene>
<organism evidence="2 3">
    <name type="scientific">Solanum tuberosum</name>
    <name type="common">Potato</name>
    <dbReference type="NCBI Taxonomy" id="4113"/>
    <lineage>
        <taxon>Eukaryota</taxon>
        <taxon>Viridiplantae</taxon>
        <taxon>Streptophyta</taxon>
        <taxon>Embryophyta</taxon>
        <taxon>Tracheophyta</taxon>
        <taxon>Spermatophyta</taxon>
        <taxon>Magnoliopsida</taxon>
        <taxon>eudicotyledons</taxon>
        <taxon>Gunneridae</taxon>
        <taxon>Pentapetalae</taxon>
        <taxon>asterids</taxon>
        <taxon>lamiids</taxon>
        <taxon>Solanales</taxon>
        <taxon>Solanaceae</taxon>
        <taxon>Solanoideae</taxon>
        <taxon>Solaneae</taxon>
        <taxon>Solanum</taxon>
    </lineage>
</organism>
<protein>
    <recommendedName>
        <fullName evidence="4">DUF4283 domain-containing protein</fullName>
    </recommendedName>
</protein>
<keyword evidence="3" id="KW-1185">Reference proteome</keyword>
<dbReference type="EMBL" id="JAIVGD010000018">
    <property type="protein sequence ID" value="KAH0754660.1"/>
    <property type="molecule type" value="Genomic_DNA"/>
</dbReference>
<feature type="compositionally biased region" description="Basic and acidic residues" evidence="1">
    <location>
        <begin position="13"/>
        <end position="22"/>
    </location>
</feature>
<evidence type="ECO:0000256" key="1">
    <source>
        <dbReference type="SAM" id="MobiDB-lite"/>
    </source>
</evidence>
<comment type="caution">
    <text evidence="2">The sequence shown here is derived from an EMBL/GenBank/DDBJ whole genome shotgun (WGS) entry which is preliminary data.</text>
</comment>
<feature type="region of interest" description="Disordered" evidence="1">
    <location>
        <begin position="1"/>
        <end position="24"/>
    </location>
</feature>
<evidence type="ECO:0008006" key="4">
    <source>
        <dbReference type="Google" id="ProtNLM"/>
    </source>
</evidence>
<sequence>MNTNVCAEFPSPDPRDPRDPCDPPKASFKDILLNRERDLNESYLKSEDTNMSEEEHDMWPIILSEEDKQRIYSPWKYAVIVKLFGKEISHRYLKNKLTDLWKPTETLTLIDLDWDFHIAKFN</sequence>